<dbReference type="AlphaFoldDB" id="G0V1J4"/>
<sequence>MATQQQSKTEIVHDVTNAVKLEQELQQVQEHHGVAVLDVYSSEWGFTKALSETFRRLHMDSCDGTYLRFFSVECNSVLETIDQTSERHKHMKDDEKKQFRETLSTFWKDILEGRRGKSKSFFVFFKEGTKRTSIEGVNTPKIISCVNELCRVQRPAKEFTGKTQLLNFWEYHFSQGESEVFWESFVRAALEHSEATRQLTTKENQTLADVIGVEGEKVSVQALDKWVADQTVEGALLTVFPFLSKDYEDPMASVAKKRLGLGESTGDDSTIDGGFVNILTSNCEVRTTKKPALWQQVLELQLRYPPTEHLVLMSHQHGAQEATEALAVMENLQTLNAYLTERNVTAENIHMMCHAAAEKGLSGSLSYAKLALLLVSCNDETLGRLIGVSENVVDKLLKGELIKEYPALAYTVICHCASEVPCEKSFYYCRSDASHVEQIEIAQEGNQVVLPPFTQLSTSGETEGAFKVEVRGIPQVIELTAPRRVKKPLF</sequence>
<evidence type="ECO:0000313" key="1">
    <source>
        <dbReference type="EMBL" id="CCC95515.1"/>
    </source>
</evidence>
<accession>G0V1J4</accession>
<organism evidence="1">
    <name type="scientific">Trypanosoma congolense (strain IL3000)</name>
    <dbReference type="NCBI Taxonomy" id="1068625"/>
    <lineage>
        <taxon>Eukaryota</taxon>
        <taxon>Discoba</taxon>
        <taxon>Euglenozoa</taxon>
        <taxon>Kinetoplastea</taxon>
        <taxon>Metakinetoplastina</taxon>
        <taxon>Trypanosomatida</taxon>
        <taxon>Trypanosomatidae</taxon>
        <taxon>Trypanosoma</taxon>
        <taxon>Nannomonas</taxon>
    </lineage>
</organism>
<dbReference type="EMBL" id="HE575324">
    <property type="protein sequence ID" value="CCC95515.1"/>
    <property type="molecule type" value="Genomic_DNA"/>
</dbReference>
<name>G0V1J4_TRYCI</name>
<proteinExistence type="predicted"/>
<dbReference type="VEuPathDB" id="TriTrypDB:TcIL3000.11.9820"/>
<reference evidence="1" key="1">
    <citation type="journal article" date="2012" name="Proc. Natl. Acad. Sci. U.S.A.">
        <title>Antigenic diversity is generated by distinct evolutionary mechanisms in African trypanosome species.</title>
        <authorList>
            <person name="Jackson A.P."/>
            <person name="Berry A."/>
            <person name="Aslett M."/>
            <person name="Allison H.C."/>
            <person name="Burton P."/>
            <person name="Vavrova-Anderson J."/>
            <person name="Brown R."/>
            <person name="Browne H."/>
            <person name="Corton N."/>
            <person name="Hauser H."/>
            <person name="Gamble J."/>
            <person name="Gilderthorp R."/>
            <person name="Marcello L."/>
            <person name="McQuillan J."/>
            <person name="Otto T.D."/>
            <person name="Quail M.A."/>
            <person name="Sanders M.J."/>
            <person name="van Tonder A."/>
            <person name="Ginger M.L."/>
            <person name="Field M.C."/>
            <person name="Barry J.D."/>
            <person name="Hertz-Fowler C."/>
            <person name="Berriman M."/>
        </authorList>
    </citation>
    <scope>NUCLEOTIDE SEQUENCE</scope>
    <source>
        <strain evidence="1">IL3000</strain>
    </source>
</reference>
<gene>
    <name evidence="1" type="ORF">TCIL3000_11_9820</name>
</gene>
<protein>
    <submittedName>
        <fullName evidence="1">Uncharacterized protein TCIL3000_11_9820</fullName>
    </submittedName>
</protein>